<dbReference type="PROSITE" id="PS51257">
    <property type="entry name" value="PROKAR_LIPOPROTEIN"/>
    <property type="match status" value="1"/>
</dbReference>
<evidence type="ECO:0000256" key="1">
    <source>
        <dbReference type="SAM" id="MobiDB-lite"/>
    </source>
</evidence>
<dbReference type="EMBL" id="SEOL01000006">
    <property type="protein sequence ID" value="MBL0849132.1"/>
    <property type="molecule type" value="Genomic_DNA"/>
</dbReference>
<comment type="caution">
    <text evidence="2">The sequence shown here is derived from an EMBL/GenBank/DDBJ whole genome shotgun (WGS) entry which is preliminary data.</text>
</comment>
<gene>
    <name evidence="2" type="ORF">EU981_03515</name>
</gene>
<sequence>MNINKILLSTTIITYGLSSGCDLNGAANEYQQYNLEGQYNLEEEKKEETTEKSDEGQIDNAQLIEEKKEETTEKSDEGQIDNAQPMPTTDYSQLIPDNSQLIPVEDSTKTVDIAIE</sequence>
<feature type="compositionally biased region" description="Basic and acidic residues" evidence="1">
    <location>
        <begin position="44"/>
        <end position="55"/>
    </location>
</feature>
<dbReference type="Proteomes" id="UP000736856">
    <property type="component" value="Unassembled WGS sequence"/>
</dbReference>
<dbReference type="AlphaFoldDB" id="A0A937DM45"/>
<accession>A0A937DM45</accession>
<proteinExistence type="predicted"/>
<reference evidence="2" key="1">
    <citation type="submission" date="2019-02" db="EMBL/GenBank/DDBJ databases">
        <title>A novel Candidatus Liberibacter species associated with the New Zealand native fuchsia psyllid, Ctenarytaina fuchsiae.</title>
        <authorList>
            <person name="Thompson S.M."/>
            <person name="Jorgensen N."/>
            <person name="David C."/>
            <person name="Bulman S.R."/>
            <person name="Smith G.R."/>
        </authorList>
    </citation>
    <scope>NUCLEOTIDE SEQUENCE</scope>
    <source>
        <strain evidence="2">Oxford</strain>
    </source>
</reference>
<evidence type="ECO:0008006" key="4">
    <source>
        <dbReference type="Google" id="ProtNLM"/>
    </source>
</evidence>
<protein>
    <recommendedName>
        <fullName evidence="4">Lipoprotein</fullName>
    </recommendedName>
</protein>
<feature type="compositionally biased region" description="Polar residues" evidence="1">
    <location>
        <begin position="81"/>
        <end position="93"/>
    </location>
</feature>
<feature type="compositionally biased region" description="Basic and acidic residues" evidence="1">
    <location>
        <begin position="64"/>
        <end position="77"/>
    </location>
</feature>
<organism evidence="2 3">
    <name type="scientific">Candidatus Liberibacter ctenarytainae</name>
    <dbReference type="NCBI Taxonomy" id="2020335"/>
    <lineage>
        <taxon>Bacteria</taxon>
        <taxon>Pseudomonadati</taxon>
        <taxon>Pseudomonadota</taxon>
        <taxon>Alphaproteobacteria</taxon>
        <taxon>Hyphomicrobiales</taxon>
        <taxon>Rhizobiaceae</taxon>
        <taxon>Liberibacter</taxon>
    </lineage>
</organism>
<feature type="region of interest" description="Disordered" evidence="1">
    <location>
        <begin position="44"/>
        <end position="93"/>
    </location>
</feature>
<evidence type="ECO:0000313" key="2">
    <source>
        <dbReference type="EMBL" id="MBL0849132.1"/>
    </source>
</evidence>
<name>A0A937DM45_9HYPH</name>
<evidence type="ECO:0000313" key="3">
    <source>
        <dbReference type="Proteomes" id="UP000736856"/>
    </source>
</evidence>